<dbReference type="Proteomes" id="UP001147700">
    <property type="component" value="Unassembled WGS sequence"/>
</dbReference>
<dbReference type="Gene3D" id="3.30.450.20">
    <property type="entry name" value="PAS domain"/>
    <property type="match status" value="1"/>
</dbReference>
<dbReference type="SMART" id="SM00052">
    <property type="entry name" value="EAL"/>
    <property type="match status" value="1"/>
</dbReference>
<feature type="transmembrane region" description="Helical" evidence="6">
    <location>
        <begin position="275"/>
        <end position="295"/>
    </location>
</feature>
<evidence type="ECO:0000313" key="12">
    <source>
        <dbReference type="Proteomes" id="UP001147700"/>
    </source>
</evidence>
<dbReference type="InterPro" id="IPR043128">
    <property type="entry name" value="Rev_trsase/Diguanyl_cyclase"/>
</dbReference>
<keyword evidence="3 5" id="KW-0012">Acyltransferase</keyword>
<dbReference type="Pfam" id="PF00563">
    <property type="entry name" value="EAL"/>
    <property type="match status" value="1"/>
</dbReference>
<dbReference type="EC" id="2.3.1.181" evidence="5"/>
<evidence type="ECO:0000256" key="2">
    <source>
        <dbReference type="ARBA" id="ARBA00022679"/>
    </source>
</evidence>
<dbReference type="HAMAP" id="MF_00013">
    <property type="entry name" value="LipB"/>
    <property type="match status" value="1"/>
</dbReference>
<dbReference type="NCBIfam" id="TIGR00229">
    <property type="entry name" value="sensory_box"/>
    <property type="match status" value="1"/>
</dbReference>
<dbReference type="SUPFAM" id="SSF55681">
    <property type="entry name" value="Class II aaRS and biotin synthetases"/>
    <property type="match status" value="1"/>
</dbReference>
<dbReference type="InterPro" id="IPR020605">
    <property type="entry name" value="Octanoyltransferase_CS"/>
</dbReference>
<dbReference type="EMBL" id="JAPCID010000020">
    <property type="protein sequence ID" value="MDA0138947.1"/>
    <property type="molecule type" value="Genomic_DNA"/>
</dbReference>
<keyword evidence="5" id="KW-0963">Cytoplasm</keyword>
<feature type="binding site" evidence="5">
    <location>
        <begin position="927"/>
        <end position="934"/>
    </location>
    <ligand>
        <name>substrate</name>
    </ligand>
</feature>
<comment type="miscellaneous">
    <text evidence="5">In the reaction, the free carboxyl group of octanoic acid is attached via an amide linkage to the epsilon-amino group of a specific lysine residue of lipoyl domains of lipoate-dependent enzymes.</text>
</comment>
<feature type="transmembrane region" description="Helical" evidence="6">
    <location>
        <begin position="113"/>
        <end position="135"/>
    </location>
</feature>
<dbReference type="InterPro" id="IPR004143">
    <property type="entry name" value="BPL_LPL_catalytic"/>
</dbReference>
<evidence type="ECO:0000313" key="11">
    <source>
        <dbReference type="EMBL" id="MDA0138947.1"/>
    </source>
</evidence>
<dbReference type="Pfam" id="PF21948">
    <property type="entry name" value="LplA-B_cat"/>
    <property type="match status" value="1"/>
</dbReference>
<comment type="pathway">
    <text evidence="1 5">Protein modification; protein lipoylation via endogenous pathway; protein N(6)-(lipoyl)lysine from octanoyl-[acyl-carrier-protein]: step 1/2.</text>
</comment>
<keyword evidence="2 5" id="KW-0808">Transferase</keyword>
<evidence type="ECO:0000259" key="8">
    <source>
        <dbReference type="PROSITE" id="PS50883"/>
    </source>
</evidence>
<keyword evidence="12" id="KW-1185">Reference proteome</keyword>
<organism evidence="11 12">
    <name type="scientific">Solirubrobacter deserti</name>
    <dbReference type="NCBI Taxonomy" id="2282478"/>
    <lineage>
        <taxon>Bacteria</taxon>
        <taxon>Bacillati</taxon>
        <taxon>Actinomycetota</taxon>
        <taxon>Thermoleophilia</taxon>
        <taxon>Solirubrobacterales</taxon>
        <taxon>Solirubrobacteraceae</taxon>
        <taxon>Solirubrobacter</taxon>
    </lineage>
</organism>
<name>A0ABT4RK97_9ACTN</name>
<dbReference type="PROSITE" id="PS50887">
    <property type="entry name" value="GGDEF"/>
    <property type="match status" value="1"/>
</dbReference>
<feature type="transmembrane region" description="Helical" evidence="6">
    <location>
        <begin position="179"/>
        <end position="199"/>
    </location>
</feature>
<dbReference type="PROSITE" id="PS50112">
    <property type="entry name" value="PAS"/>
    <property type="match status" value="1"/>
</dbReference>
<dbReference type="SUPFAM" id="SSF55785">
    <property type="entry name" value="PYP-like sensor domain (PAS domain)"/>
    <property type="match status" value="1"/>
</dbReference>
<feature type="domain" description="EAL" evidence="8">
    <location>
        <begin position="603"/>
        <end position="846"/>
    </location>
</feature>
<evidence type="ECO:0000256" key="6">
    <source>
        <dbReference type="SAM" id="Phobius"/>
    </source>
</evidence>
<feature type="domain" description="PAS" evidence="7">
    <location>
        <begin position="312"/>
        <end position="348"/>
    </location>
</feature>
<feature type="site" description="Lowers pKa of active site Cys" evidence="5">
    <location>
        <position position="989"/>
    </location>
</feature>
<dbReference type="Gene3D" id="3.20.20.450">
    <property type="entry name" value="EAL domain"/>
    <property type="match status" value="1"/>
</dbReference>
<gene>
    <name evidence="5 11" type="primary">lipB</name>
    <name evidence="11" type="ORF">OJ962_15705</name>
</gene>
<dbReference type="Gene3D" id="3.30.70.270">
    <property type="match status" value="1"/>
</dbReference>
<sequence length="1077" mass="115152">MSRWAIFLALGTLIGVLYLIPGPLQGSETVLGLTGLSALVATVYAIVRFKPTARRAWIVLAAGVACLSLGDVLLTAGLSATAHVAYMAMYPVVMAGLVLLVRSRRCRTTAGTMIDGLIVTIGLALPTWTALISPYLQRSDLDPVEQLAAIAFPVGDLILLAAAAQLALDGGRRSPAFRLLLGSLALLLVTDFTAGSMTLSGADRTPPWLEAGWVLATALWGAAVLHPSMARLGAPSPRRTDLLLTRPRLALLTLASLVAPVLGAVDELLEGDGDFIVVHVASVALFGLVIARMFLLSARQRALGEELHRRRGEERFAALVRHATDLLLVLQPGGGISYASPSVTRILGEQPAASFLVSEDRVRVRGAIAAATAGEEVGAFACTLVDVDGQRRVFEVQLTNLIDEEAVGGILVNARDITEREAIEAQLTHQAFHDPVTGLANRALFVERVRDAIARSRRSDGSLAVLFLDLDDFKLVNDSLGHAAGDDVLVEVARRIDGGLRGSDAAARFGGDEFAVLLEGAGSQAAADTAQRILDVLAAPVTLADRSVTLRASLGLSVAIGDDGRSAEDLIRDADAAMYVAKRAGKSSYRLFEPAMHAGVLARLELRTGLARAIDADELELHYQPVVRLSDGSTAGFEALMRWQHPERGLVSPADFIPIAEETGMIVPMGRWALHEAAAHLRALDGDYRMNVNLSAKQLQDPGLVEDVRAAIAGLDPSRFVLELTESMVMDDADHAVDQLTALKALGIKLALDDFGTGHSSLGYLSRLPVDILKLDRAFLAGDEPNLIAAVVSLGHALSLEVVAEGIEEDEQWHALRALGCQYGQGFLFSKPLTAADSLAAVAWSLCSERMPSELLVCHLGRVEYREATALQERLRAQVIAGELPELMLLLEHPPVYTVTRRTDTSDLPFPESFYRERGIDVVQTPRGGQLTYHGPGQLVGYPIMRVSSVPEYILTMEKALVAALADAGVQAGTKLGHKHVGVWVGDRKIASVGVHISHGVSSHGFAVNVDDDLDPFGWVVACGLPDVQMTSIAAEGVRESVACFRKRAAWRFAEAFGRRQRIVSASRLGIEQPVPA</sequence>
<feature type="transmembrane region" description="Helical" evidence="6">
    <location>
        <begin position="56"/>
        <end position="78"/>
    </location>
</feature>
<dbReference type="GO" id="GO:0033819">
    <property type="term" value="F:lipoyl(octanoyl) transferase activity"/>
    <property type="evidence" value="ECO:0007669"/>
    <property type="project" value="UniProtKB-EC"/>
</dbReference>
<dbReference type="Gene3D" id="3.30.930.10">
    <property type="entry name" value="Bira Bifunctional Protein, Domain 2"/>
    <property type="match status" value="1"/>
</dbReference>
<feature type="transmembrane region" description="Helical" evidence="6">
    <location>
        <begin position="29"/>
        <end position="47"/>
    </location>
</feature>
<evidence type="ECO:0000256" key="3">
    <source>
        <dbReference type="ARBA" id="ARBA00023315"/>
    </source>
</evidence>
<comment type="function">
    <text evidence="4 5">Catalyzes the transfer of endogenously produced octanoic acid from octanoyl-acyl-carrier-protein onto the lipoyl domains of lipoate-dependent enzymes. Lipoyl-ACP can also act as a substrate although octanoyl-ACP is likely to be the physiological substrate.</text>
</comment>
<dbReference type="InterPro" id="IPR029787">
    <property type="entry name" value="Nucleotide_cyclase"/>
</dbReference>
<feature type="domain" description="BPL/LPL catalytic" evidence="10">
    <location>
        <begin position="882"/>
        <end position="1061"/>
    </location>
</feature>
<feature type="transmembrane region" description="Helical" evidence="6">
    <location>
        <begin position="211"/>
        <end position="228"/>
    </location>
</feature>
<dbReference type="RefSeq" id="WP_202954459.1">
    <property type="nucleotide sequence ID" value="NZ_JAPCID010000020.1"/>
</dbReference>
<dbReference type="InterPro" id="IPR001633">
    <property type="entry name" value="EAL_dom"/>
</dbReference>
<feature type="transmembrane region" description="Helical" evidence="6">
    <location>
        <begin position="84"/>
        <end position="101"/>
    </location>
</feature>
<feature type="domain" description="GGDEF" evidence="9">
    <location>
        <begin position="461"/>
        <end position="594"/>
    </location>
</feature>
<evidence type="ECO:0000259" key="7">
    <source>
        <dbReference type="PROSITE" id="PS50112"/>
    </source>
</evidence>
<feature type="binding site" evidence="5">
    <location>
        <begin position="1005"/>
        <end position="1007"/>
    </location>
    <ligand>
        <name>substrate</name>
    </ligand>
</feature>
<dbReference type="NCBIfam" id="TIGR00254">
    <property type="entry name" value="GGDEF"/>
    <property type="match status" value="1"/>
</dbReference>
<keyword evidence="6" id="KW-0812">Transmembrane</keyword>
<dbReference type="InterPro" id="IPR045864">
    <property type="entry name" value="aa-tRNA-synth_II/BPL/LPL"/>
</dbReference>
<comment type="similarity">
    <text evidence="5">Belongs to the LipB family.</text>
</comment>
<dbReference type="SUPFAM" id="SSF55073">
    <property type="entry name" value="Nucleotide cyclase"/>
    <property type="match status" value="1"/>
</dbReference>
<reference evidence="11" key="1">
    <citation type="submission" date="2022-10" db="EMBL/GenBank/DDBJ databases">
        <title>The WGS of Solirubrobacter sp. CPCC 204708.</title>
        <authorList>
            <person name="Jiang Z."/>
        </authorList>
    </citation>
    <scope>NUCLEOTIDE SEQUENCE</scope>
    <source>
        <strain evidence="11">CPCC 204708</strain>
    </source>
</reference>
<dbReference type="InterPro" id="IPR000160">
    <property type="entry name" value="GGDEF_dom"/>
</dbReference>
<dbReference type="NCBIfam" id="TIGR00214">
    <property type="entry name" value="lipB"/>
    <property type="match status" value="1"/>
</dbReference>
<dbReference type="Pfam" id="PF08448">
    <property type="entry name" value="PAS_4"/>
    <property type="match status" value="1"/>
</dbReference>
<accession>A0ABT4RK97</accession>
<keyword evidence="6" id="KW-0472">Membrane</keyword>
<dbReference type="CDD" id="cd00130">
    <property type="entry name" value="PAS"/>
    <property type="match status" value="1"/>
</dbReference>
<feature type="transmembrane region" description="Helical" evidence="6">
    <location>
        <begin position="147"/>
        <end position="167"/>
    </location>
</feature>
<dbReference type="PROSITE" id="PS50883">
    <property type="entry name" value="EAL"/>
    <property type="match status" value="1"/>
</dbReference>
<dbReference type="InterPro" id="IPR013656">
    <property type="entry name" value="PAS_4"/>
</dbReference>
<proteinExistence type="inferred from homology"/>
<evidence type="ECO:0000256" key="1">
    <source>
        <dbReference type="ARBA" id="ARBA00004821"/>
    </source>
</evidence>
<protein>
    <recommendedName>
        <fullName evidence="5">Octanoyltransferase</fullName>
        <ecNumber evidence="5">2.3.1.181</ecNumber>
    </recommendedName>
    <alternativeName>
        <fullName evidence="5">Lipoate-protein ligase B</fullName>
    </alternativeName>
    <alternativeName>
        <fullName evidence="5">Lipoyl/octanoyl transferase</fullName>
    </alternativeName>
    <alternativeName>
        <fullName evidence="5">Octanoyl-[acyl-carrier-protein]-protein N-octanoyltransferase</fullName>
    </alternativeName>
</protein>
<dbReference type="InterPro" id="IPR035965">
    <property type="entry name" value="PAS-like_dom_sf"/>
</dbReference>
<dbReference type="PROSITE" id="PS01313">
    <property type="entry name" value="LIPB"/>
    <property type="match status" value="1"/>
</dbReference>
<evidence type="ECO:0000256" key="4">
    <source>
        <dbReference type="ARBA" id="ARBA00024732"/>
    </source>
</evidence>
<feature type="transmembrane region" description="Helical" evidence="6">
    <location>
        <begin position="249"/>
        <end position="269"/>
    </location>
</feature>
<dbReference type="InterPro" id="IPR000544">
    <property type="entry name" value="Octanoyltransferase"/>
</dbReference>
<dbReference type="CDD" id="cd01948">
    <property type="entry name" value="EAL"/>
    <property type="match status" value="1"/>
</dbReference>
<feature type="binding site" evidence="5">
    <location>
        <begin position="992"/>
        <end position="994"/>
    </location>
    <ligand>
        <name>substrate</name>
    </ligand>
</feature>
<dbReference type="Pfam" id="PF00990">
    <property type="entry name" value="GGDEF"/>
    <property type="match status" value="1"/>
</dbReference>
<dbReference type="CDD" id="cd01949">
    <property type="entry name" value="GGDEF"/>
    <property type="match status" value="1"/>
</dbReference>
<dbReference type="PROSITE" id="PS51733">
    <property type="entry name" value="BPL_LPL_CATALYTIC"/>
    <property type="match status" value="1"/>
</dbReference>
<evidence type="ECO:0000256" key="5">
    <source>
        <dbReference type="HAMAP-Rule" id="MF_00013"/>
    </source>
</evidence>
<dbReference type="PANTHER" id="PTHR44757">
    <property type="entry name" value="DIGUANYLATE CYCLASE DGCP"/>
    <property type="match status" value="1"/>
</dbReference>
<comment type="caution">
    <text evidence="11">The sequence shown here is derived from an EMBL/GenBank/DDBJ whole genome shotgun (WGS) entry which is preliminary data.</text>
</comment>
<dbReference type="InterPro" id="IPR000014">
    <property type="entry name" value="PAS"/>
</dbReference>
<keyword evidence="6" id="KW-1133">Transmembrane helix</keyword>
<dbReference type="NCBIfam" id="NF010925">
    <property type="entry name" value="PRK14345.1"/>
    <property type="match status" value="1"/>
</dbReference>
<comment type="catalytic activity">
    <reaction evidence="5">
        <text>octanoyl-[ACP] + L-lysyl-[protein] = N(6)-octanoyl-L-lysyl-[protein] + holo-[ACP] + H(+)</text>
        <dbReference type="Rhea" id="RHEA:17665"/>
        <dbReference type="Rhea" id="RHEA-COMP:9636"/>
        <dbReference type="Rhea" id="RHEA-COMP:9685"/>
        <dbReference type="Rhea" id="RHEA-COMP:9752"/>
        <dbReference type="Rhea" id="RHEA-COMP:9928"/>
        <dbReference type="ChEBI" id="CHEBI:15378"/>
        <dbReference type="ChEBI" id="CHEBI:29969"/>
        <dbReference type="ChEBI" id="CHEBI:64479"/>
        <dbReference type="ChEBI" id="CHEBI:78463"/>
        <dbReference type="ChEBI" id="CHEBI:78809"/>
        <dbReference type="EC" id="2.3.1.181"/>
    </reaction>
</comment>
<feature type="active site" description="Acyl-thioester intermediate" evidence="5">
    <location>
        <position position="1023"/>
    </location>
</feature>
<comment type="subcellular location">
    <subcellularLocation>
        <location evidence="5">Cytoplasm</location>
    </subcellularLocation>
</comment>
<dbReference type="InterPro" id="IPR052155">
    <property type="entry name" value="Biofilm_reg_signaling"/>
</dbReference>
<dbReference type="PANTHER" id="PTHR44757:SF2">
    <property type="entry name" value="BIOFILM ARCHITECTURE MAINTENANCE PROTEIN MBAA"/>
    <property type="match status" value="1"/>
</dbReference>
<dbReference type="SUPFAM" id="SSF141868">
    <property type="entry name" value="EAL domain-like"/>
    <property type="match status" value="1"/>
</dbReference>
<dbReference type="InterPro" id="IPR035919">
    <property type="entry name" value="EAL_sf"/>
</dbReference>
<evidence type="ECO:0000259" key="10">
    <source>
        <dbReference type="PROSITE" id="PS51733"/>
    </source>
</evidence>
<dbReference type="CDD" id="cd16444">
    <property type="entry name" value="LipB"/>
    <property type="match status" value="1"/>
</dbReference>
<dbReference type="SMART" id="SM00267">
    <property type="entry name" value="GGDEF"/>
    <property type="match status" value="1"/>
</dbReference>
<evidence type="ECO:0000259" key="9">
    <source>
        <dbReference type="PROSITE" id="PS50887"/>
    </source>
</evidence>